<dbReference type="Gene3D" id="1.10.8.60">
    <property type="match status" value="1"/>
</dbReference>
<evidence type="ECO:0000256" key="2">
    <source>
        <dbReference type="ARBA" id="ARBA00022840"/>
    </source>
</evidence>
<dbReference type="EMBL" id="AM920437">
    <property type="protein sequence ID" value="CAP99496.1"/>
    <property type="molecule type" value="Genomic_DNA"/>
</dbReference>
<feature type="compositionally biased region" description="Polar residues" evidence="3">
    <location>
        <begin position="343"/>
        <end position="360"/>
    </location>
</feature>
<dbReference type="GO" id="GO:0005524">
    <property type="term" value="F:ATP binding"/>
    <property type="evidence" value="ECO:0007669"/>
    <property type="project" value="UniProtKB-KW"/>
</dbReference>
<dbReference type="SMART" id="SM00382">
    <property type="entry name" value="AAA"/>
    <property type="match status" value="1"/>
</dbReference>
<dbReference type="SUPFAM" id="SSF52540">
    <property type="entry name" value="P-loop containing nucleoside triphosphate hydrolases"/>
    <property type="match status" value="1"/>
</dbReference>
<protein>
    <submittedName>
        <fullName evidence="6">Pc22g22080 protein</fullName>
    </submittedName>
</protein>
<dbReference type="SMART" id="SM01086">
    <property type="entry name" value="ClpB_D2-small"/>
    <property type="match status" value="1"/>
</dbReference>
<dbReference type="OrthoDB" id="1721884at2759"/>
<feature type="compositionally biased region" description="Polar residues" evidence="3">
    <location>
        <begin position="47"/>
        <end position="62"/>
    </location>
</feature>
<feature type="compositionally biased region" description="Polar residues" evidence="3">
    <location>
        <begin position="149"/>
        <end position="166"/>
    </location>
</feature>
<gene>
    <name evidence="6" type="ORF">Pc22g22080</name>
    <name evidence="6" type="ORF">PCH_Pc22g22080</name>
</gene>
<dbReference type="InterPro" id="IPR019489">
    <property type="entry name" value="Clp_ATPase_C"/>
</dbReference>
<feature type="domain" description="AAA+ ATPase" evidence="4">
    <location>
        <begin position="180"/>
        <end position="340"/>
    </location>
</feature>
<dbReference type="Pfam" id="PF07724">
    <property type="entry name" value="AAA_2"/>
    <property type="match status" value="1"/>
</dbReference>
<dbReference type="PANTHER" id="PTHR48102:SF7">
    <property type="entry name" value="ATP-DEPENDENT CLP PROTEASE ATP-BINDING SUBUNIT CLPX-LIKE, MITOCHONDRIAL"/>
    <property type="match status" value="1"/>
</dbReference>
<evidence type="ECO:0000256" key="3">
    <source>
        <dbReference type="SAM" id="MobiDB-lite"/>
    </source>
</evidence>
<dbReference type="InterPro" id="IPR050052">
    <property type="entry name" value="ATP-dep_Clp_protease_ClpX"/>
</dbReference>
<dbReference type="HOGENOM" id="CLU_014218_1_1_1"/>
<dbReference type="InterPro" id="IPR027417">
    <property type="entry name" value="P-loop_NTPase"/>
</dbReference>
<dbReference type="InterPro" id="IPR003959">
    <property type="entry name" value="ATPase_AAA_core"/>
</dbReference>
<evidence type="ECO:0000259" key="4">
    <source>
        <dbReference type="SMART" id="SM00382"/>
    </source>
</evidence>
<dbReference type="VEuPathDB" id="FungiDB:PCH_Pc22g22080"/>
<keyword evidence="1" id="KW-0547">Nucleotide-binding</keyword>
<feature type="compositionally biased region" description="Basic and acidic residues" evidence="3">
    <location>
        <begin position="541"/>
        <end position="560"/>
    </location>
</feature>
<feature type="region of interest" description="Disordered" evidence="3">
    <location>
        <begin position="133"/>
        <end position="170"/>
    </location>
</feature>
<dbReference type="STRING" id="500485.B6HTR2"/>
<feature type="domain" description="Clp ATPase C-terminal" evidence="5">
    <location>
        <begin position="428"/>
        <end position="522"/>
    </location>
</feature>
<dbReference type="Proteomes" id="UP000000724">
    <property type="component" value="Contig Pc00c22"/>
</dbReference>
<dbReference type="BioCyc" id="PCHR:PC22G22080-MONOMER"/>
<feature type="region of interest" description="Disordered" evidence="3">
    <location>
        <begin position="36"/>
        <end position="79"/>
    </location>
</feature>
<dbReference type="OMA" id="HRSDFTN"/>
<keyword evidence="2" id="KW-0067">ATP-binding</keyword>
<organism evidence="6 7">
    <name type="scientific">Penicillium rubens (strain ATCC 28089 / DSM 1075 / NRRL 1951 / Wisconsin 54-1255)</name>
    <name type="common">Penicillium chrysogenum</name>
    <dbReference type="NCBI Taxonomy" id="500485"/>
    <lineage>
        <taxon>Eukaryota</taxon>
        <taxon>Fungi</taxon>
        <taxon>Dikarya</taxon>
        <taxon>Ascomycota</taxon>
        <taxon>Pezizomycotina</taxon>
        <taxon>Eurotiomycetes</taxon>
        <taxon>Eurotiomycetidae</taxon>
        <taxon>Eurotiales</taxon>
        <taxon>Aspergillaceae</taxon>
        <taxon>Penicillium</taxon>
        <taxon>Penicillium chrysogenum species complex</taxon>
    </lineage>
</organism>
<proteinExistence type="predicted"/>
<keyword evidence="7" id="KW-1185">Reference proteome</keyword>
<dbReference type="InterPro" id="IPR003593">
    <property type="entry name" value="AAA+_ATPase"/>
</dbReference>
<dbReference type="PANTHER" id="PTHR48102">
    <property type="entry name" value="ATP-DEPENDENT CLP PROTEASE ATP-BINDING SUBUNIT CLPX-LIKE, MITOCHONDRIAL-RELATED"/>
    <property type="match status" value="1"/>
</dbReference>
<evidence type="ECO:0000313" key="7">
    <source>
        <dbReference type="Proteomes" id="UP000000724"/>
    </source>
</evidence>
<name>B6HTR2_PENRW</name>
<sequence length="579" mass="63445">MLWRHLQRRLPAALACRDIARYRLPQSYSWSTRKLSSSSTRFPTSSQFNRSEFTSQPFTGSYETGVPTSGPLGSTPAFGAPRITPKVLKQYLDQYVVGQDRAKKVLSVAVYNHYQRVQELVRREEEAAEALAKRQRREALETHHLDGVQKTTSVPQTPRSRPNTPLEQADFADTSPLQLEKSNILLLGPSGVGKTLMAKTLARVLSVPFSISDCTVFTQAGYIGEDAEVCVHRLLAAADYNVEQAERGIIVLDEVDKIAAAKVSHGKDVGGEGVQQALLKIIEGTTVQVQAKPEKNPRATKVYNVRTDNILFVFSGAFVGLHKAIMDRISRGSIGFGQPVRPASNTSDFPGSPNISTNQPLPILPGSEEEALYKKHLPFFSSASPAGSGAEPTYFNALDLLTPSDLQSYGFIPELIGRIPVTAALSALSQPLLMRILTEPRNSLLAQYTTLFSLSGIELRFTTPALHKVAGNAFAMGTGARALRTEMETILSDAMFEAPGSSVKFVLVTEAVADRKEQPIYLARGQGGRFHAMISAEESQWEAKTRREKKDQDQKSKTQDDADGSNGLNFQEYQNRATG</sequence>
<dbReference type="GO" id="GO:0051603">
    <property type="term" value="P:proteolysis involved in protein catabolic process"/>
    <property type="evidence" value="ECO:0007669"/>
    <property type="project" value="TreeGrafter"/>
</dbReference>
<evidence type="ECO:0000313" key="6">
    <source>
        <dbReference type="EMBL" id="CAP99496.1"/>
    </source>
</evidence>
<feature type="region of interest" description="Disordered" evidence="3">
    <location>
        <begin position="536"/>
        <end position="579"/>
    </location>
</feature>
<dbReference type="GO" id="GO:0016887">
    <property type="term" value="F:ATP hydrolysis activity"/>
    <property type="evidence" value="ECO:0007669"/>
    <property type="project" value="InterPro"/>
</dbReference>
<evidence type="ECO:0000256" key="1">
    <source>
        <dbReference type="ARBA" id="ARBA00022741"/>
    </source>
</evidence>
<evidence type="ECO:0000259" key="5">
    <source>
        <dbReference type="SMART" id="SM01086"/>
    </source>
</evidence>
<feature type="compositionally biased region" description="Polar residues" evidence="3">
    <location>
        <begin position="566"/>
        <end position="579"/>
    </location>
</feature>
<dbReference type="GO" id="GO:0005759">
    <property type="term" value="C:mitochondrial matrix"/>
    <property type="evidence" value="ECO:0007669"/>
    <property type="project" value="TreeGrafter"/>
</dbReference>
<feature type="compositionally biased region" description="Basic and acidic residues" evidence="3">
    <location>
        <begin position="137"/>
        <end position="147"/>
    </location>
</feature>
<dbReference type="AlphaFoldDB" id="B6HTR2"/>
<dbReference type="Gene3D" id="3.40.50.300">
    <property type="entry name" value="P-loop containing nucleotide triphosphate hydrolases"/>
    <property type="match status" value="1"/>
</dbReference>
<accession>B6HTR2</accession>
<feature type="region of interest" description="Disordered" evidence="3">
    <location>
        <begin position="340"/>
        <end position="361"/>
    </location>
</feature>
<reference evidence="6 7" key="1">
    <citation type="journal article" date="2008" name="Nat. Biotechnol.">
        <title>Genome sequencing and analysis of the filamentous fungus Penicillium chrysogenum.</title>
        <authorList>
            <person name="van den Berg M.A."/>
            <person name="Albang R."/>
            <person name="Albermann K."/>
            <person name="Badger J.H."/>
            <person name="Daran J.-M."/>
            <person name="Driessen A.J.M."/>
            <person name="Garcia-Estrada C."/>
            <person name="Fedorova N.D."/>
            <person name="Harris D.M."/>
            <person name="Heijne W.H.M."/>
            <person name="Joardar V.S."/>
            <person name="Kiel J.A.K.W."/>
            <person name="Kovalchuk A."/>
            <person name="Martin J.F."/>
            <person name="Nierman W.C."/>
            <person name="Nijland J.G."/>
            <person name="Pronk J.T."/>
            <person name="Roubos J.A."/>
            <person name="van der Klei I.J."/>
            <person name="van Peij N.N.M.E."/>
            <person name="Veenhuis M."/>
            <person name="von Doehren H."/>
            <person name="Wagner C."/>
            <person name="Wortman J.R."/>
            <person name="Bovenberg R.A.L."/>
        </authorList>
    </citation>
    <scope>NUCLEOTIDE SEQUENCE [LARGE SCALE GENOMIC DNA]</scope>
    <source>
        <strain evidence="7">ATCC 28089 / DSM 1075 / NRRL 1951 / Wisconsin 54-1255</strain>
    </source>
</reference>
<dbReference type="eggNOG" id="KOG0745">
    <property type="taxonomic scope" value="Eukaryota"/>
</dbReference>
<feature type="compositionally biased region" description="Low complexity" evidence="3">
    <location>
        <begin position="36"/>
        <end position="46"/>
    </location>
</feature>
<dbReference type="FunFam" id="1.10.8.60:FF:000138">
    <property type="entry name" value="ATP-dependent Clp protease ATP-binding subunit ClpX"/>
    <property type="match status" value="1"/>
</dbReference>